<keyword evidence="3" id="KW-0804">Transcription</keyword>
<dbReference type="PANTHER" id="PTHR30204:SF94">
    <property type="entry name" value="HEAVY METAL-DEPENDENT TRANSCRIPTIONAL REGULATOR HI_0293-RELATED"/>
    <property type="match status" value="1"/>
</dbReference>
<dbReference type="SUPFAM" id="SSF46955">
    <property type="entry name" value="Putative DNA-binding domain"/>
    <property type="match status" value="1"/>
</dbReference>
<dbReference type="RefSeq" id="WP_087358144.1">
    <property type="nucleotide sequence ID" value="NZ_NFLJ01000019.1"/>
</dbReference>
<dbReference type="Gene3D" id="1.10.1660.10">
    <property type="match status" value="1"/>
</dbReference>
<evidence type="ECO:0000256" key="3">
    <source>
        <dbReference type="ARBA" id="ARBA00023163"/>
    </source>
</evidence>
<dbReference type="AlphaFoldDB" id="A0A1Y4SXR4"/>
<keyword evidence="6" id="KW-1185">Reference proteome</keyword>
<keyword evidence="1" id="KW-0805">Transcription regulation</keyword>
<gene>
    <name evidence="5" type="ORF">B5E75_07530</name>
</gene>
<comment type="caution">
    <text evidence="5">The sequence shown here is derived from an EMBL/GenBank/DDBJ whole genome shotgun (WGS) entry which is preliminary data.</text>
</comment>
<reference evidence="5 6" key="1">
    <citation type="journal article" date="2018" name="BMC Genomics">
        <title>Whole genome sequencing and function prediction of 133 gut anaerobes isolated from chicken caecum in pure cultures.</title>
        <authorList>
            <person name="Medvecky M."/>
            <person name="Cejkova D."/>
            <person name="Polansky O."/>
            <person name="Karasova D."/>
            <person name="Kubasova T."/>
            <person name="Cizek A."/>
            <person name="Rychlik I."/>
        </authorList>
    </citation>
    <scope>NUCLEOTIDE SEQUENCE [LARGE SCALE GENOMIC DNA]</scope>
    <source>
        <strain evidence="5 6">An13</strain>
    </source>
</reference>
<dbReference type="GO" id="GO:0003677">
    <property type="term" value="F:DNA binding"/>
    <property type="evidence" value="ECO:0007669"/>
    <property type="project" value="UniProtKB-KW"/>
</dbReference>
<evidence type="ECO:0000256" key="2">
    <source>
        <dbReference type="ARBA" id="ARBA00023125"/>
    </source>
</evidence>
<sequence length="290" mass="36290">MKIQEVCSQCHVTKKAIYYYEKQQLLHVYKNQNGYREFNDEDIQRLKEIVMYRSWSISIADIRYLLDLDIDKKKEYLQQIYKQRQKELSYQQESLKQLRYFIERDHIEDTFSIDDIYQIMSDNIPQPFFDMFYEHFSPYLHIRIHTQKQQKAYDCMIDFWDHFHIKIPFSYRLLMLMSRMNRKQLKQVWHDVNVYKNQLLDSEDAYESIKQMVIKNYELQQKWWYRILSYPNRQMKIRLRDSGYYDILIPAMCELSDEYDQYYHRLMELNQRVCQELHLYYDSKFRLIKK</sequence>
<dbReference type="Proteomes" id="UP000195305">
    <property type="component" value="Unassembled WGS sequence"/>
</dbReference>
<dbReference type="PANTHER" id="PTHR30204">
    <property type="entry name" value="REDOX-CYCLING DRUG-SENSING TRANSCRIPTIONAL ACTIVATOR SOXR"/>
    <property type="match status" value="1"/>
</dbReference>
<dbReference type="InterPro" id="IPR000551">
    <property type="entry name" value="MerR-type_HTH_dom"/>
</dbReference>
<dbReference type="CDD" id="cd00592">
    <property type="entry name" value="HTH_MerR-like"/>
    <property type="match status" value="1"/>
</dbReference>
<evidence type="ECO:0000256" key="1">
    <source>
        <dbReference type="ARBA" id="ARBA00023015"/>
    </source>
</evidence>
<dbReference type="InterPro" id="IPR009061">
    <property type="entry name" value="DNA-bd_dom_put_sf"/>
</dbReference>
<name>A0A1Y4SXR4_9FIRM</name>
<dbReference type="PROSITE" id="PS50937">
    <property type="entry name" value="HTH_MERR_2"/>
    <property type="match status" value="1"/>
</dbReference>
<protein>
    <recommendedName>
        <fullName evidence="4">HTH merR-type domain-containing protein</fullName>
    </recommendedName>
</protein>
<proteinExistence type="predicted"/>
<dbReference type="EMBL" id="NFLJ01000019">
    <property type="protein sequence ID" value="OUQ34180.1"/>
    <property type="molecule type" value="Genomic_DNA"/>
</dbReference>
<feature type="domain" description="HTH merR-type" evidence="4">
    <location>
        <begin position="1"/>
        <end position="68"/>
    </location>
</feature>
<accession>A0A1Y4SXR4</accession>
<dbReference type="SMART" id="SM00422">
    <property type="entry name" value="HTH_MERR"/>
    <property type="match status" value="1"/>
</dbReference>
<organism evidence="5 6">
    <name type="scientific">Massilimicrobiota timonensis</name>
    <dbReference type="NCBI Taxonomy" id="1776392"/>
    <lineage>
        <taxon>Bacteria</taxon>
        <taxon>Bacillati</taxon>
        <taxon>Bacillota</taxon>
        <taxon>Erysipelotrichia</taxon>
        <taxon>Erysipelotrichales</taxon>
        <taxon>Erysipelotrichaceae</taxon>
        <taxon>Massilimicrobiota</taxon>
    </lineage>
</organism>
<dbReference type="InterPro" id="IPR047057">
    <property type="entry name" value="MerR_fam"/>
</dbReference>
<keyword evidence="2" id="KW-0238">DNA-binding</keyword>
<evidence type="ECO:0000313" key="5">
    <source>
        <dbReference type="EMBL" id="OUQ34180.1"/>
    </source>
</evidence>
<dbReference type="Pfam" id="PF13411">
    <property type="entry name" value="MerR_1"/>
    <property type="match status" value="1"/>
</dbReference>
<dbReference type="GO" id="GO:0003700">
    <property type="term" value="F:DNA-binding transcription factor activity"/>
    <property type="evidence" value="ECO:0007669"/>
    <property type="project" value="InterPro"/>
</dbReference>
<evidence type="ECO:0000259" key="4">
    <source>
        <dbReference type="PROSITE" id="PS50937"/>
    </source>
</evidence>
<dbReference type="OrthoDB" id="9791488at2"/>
<evidence type="ECO:0000313" key="6">
    <source>
        <dbReference type="Proteomes" id="UP000195305"/>
    </source>
</evidence>